<sequence length="75" mass="8540">MKRKGFLLLESVITLSLICLGGLCFNQIYQQTTQLHRQRLHQVTLAQQAMEQAQAARYRCQLPGKVGEHAATITW</sequence>
<protein>
    <submittedName>
        <fullName evidence="1">Uncharacterized protein</fullName>
    </submittedName>
</protein>
<dbReference type="AlphaFoldDB" id="A0A0R1H392"/>
<evidence type="ECO:0000313" key="1">
    <source>
        <dbReference type="EMBL" id="KRK41003.1"/>
    </source>
</evidence>
<accession>A0A0R1H392</accession>
<organism evidence="1 2">
    <name type="scientific">Loigolactobacillus bifermentans DSM 20003</name>
    <dbReference type="NCBI Taxonomy" id="1423726"/>
    <lineage>
        <taxon>Bacteria</taxon>
        <taxon>Bacillati</taxon>
        <taxon>Bacillota</taxon>
        <taxon>Bacilli</taxon>
        <taxon>Lactobacillales</taxon>
        <taxon>Lactobacillaceae</taxon>
        <taxon>Loigolactobacillus</taxon>
    </lineage>
</organism>
<dbReference type="STRING" id="1423726.FC07_GL001701"/>
<keyword evidence="2" id="KW-1185">Reference proteome</keyword>
<proteinExistence type="predicted"/>
<evidence type="ECO:0000313" key="2">
    <source>
        <dbReference type="Proteomes" id="UP000051461"/>
    </source>
</evidence>
<reference evidence="1 2" key="1">
    <citation type="journal article" date="2015" name="Genome Announc.">
        <title>Expanding the biotechnology potential of lactobacilli through comparative genomics of 213 strains and associated genera.</title>
        <authorList>
            <person name="Sun Z."/>
            <person name="Harris H.M."/>
            <person name="McCann A."/>
            <person name="Guo C."/>
            <person name="Argimon S."/>
            <person name="Zhang W."/>
            <person name="Yang X."/>
            <person name="Jeffery I.B."/>
            <person name="Cooney J.C."/>
            <person name="Kagawa T.F."/>
            <person name="Liu W."/>
            <person name="Song Y."/>
            <person name="Salvetti E."/>
            <person name="Wrobel A."/>
            <person name="Rasinkangas P."/>
            <person name="Parkhill J."/>
            <person name="Rea M.C."/>
            <person name="O'Sullivan O."/>
            <person name="Ritari J."/>
            <person name="Douillard F.P."/>
            <person name="Paul Ross R."/>
            <person name="Yang R."/>
            <person name="Briner A.E."/>
            <person name="Felis G.E."/>
            <person name="de Vos W.M."/>
            <person name="Barrangou R."/>
            <person name="Klaenhammer T.R."/>
            <person name="Caufield P.W."/>
            <person name="Cui Y."/>
            <person name="Zhang H."/>
            <person name="O'Toole P.W."/>
        </authorList>
    </citation>
    <scope>NUCLEOTIDE SEQUENCE [LARGE SCALE GENOMIC DNA]</scope>
    <source>
        <strain evidence="1 2">DSM 20003</strain>
    </source>
</reference>
<gene>
    <name evidence="1" type="ORF">FC07_GL001701</name>
</gene>
<dbReference type="EMBL" id="AZDA01000001">
    <property type="protein sequence ID" value="KRK41003.1"/>
    <property type="molecule type" value="Genomic_DNA"/>
</dbReference>
<comment type="caution">
    <text evidence="1">The sequence shown here is derived from an EMBL/GenBank/DDBJ whole genome shotgun (WGS) entry which is preliminary data.</text>
</comment>
<dbReference type="RefSeq" id="WP_057903132.1">
    <property type="nucleotide sequence ID" value="NZ_AZDA01000001.1"/>
</dbReference>
<dbReference type="Proteomes" id="UP000051461">
    <property type="component" value="Unassembled WGS sequence"/>
</dbReference>
<dbReference type="PATRIC" id="fig|1423726.3.peg.1761"/>
<name>A0A0R1H392_9LACO</name>